<dbReference type="AlphaFoldDB" id="A0A232EX55"/>
<dbReference type="OrthoDB" id="7685730at2759"/>
<dbReference type="Proteomes" id="UP000215335">
    <property type="component" value="Unassembled WGS sequence"/>
</dbReference>
<dbReference type="EMBL" id="NNAY01001795">
    <property type="protein sequence ID" value="OXU22897.1"/>
    <property type="molecule type" value="Genomic_DNA"/>
</dbReference>
<reference evidence="1 2" key="1">
    <citation type="journal article" date="2017" name="Curr. Biol.">
        <title>The Evolution of Venom by Co-option of Single-Copy Genes.</title>
        <authorList>
            <person name="Martinson E.O."/>
            <person name="Mrinalini"/>
            <person name="Kelkar Y.D."/>
            <person name="Chang C.H."/>
            <person name="Werren J.H."/>
        </authorList>
    </citation>
    <scope>NUCLEOTIDE SEQUENCE [LARGE SCALE GENOMIC DNA]</scope>
    <source>
        <strain evidence="1 2">Alberta</strain>
        <tissue evidence="1">Whole body</tissue>
    </source>
</reference>
<organism evidence="1 2">
    <name type="scientific">Trichomalopsis sarcophagae</name>
    <dbReference type="NCBI Taxonomy" id="543379"/>
    <lineage>
        <taxon>Eukaryota</taxon>
        <taxon>Metazoa</taxon>
        <taxon>Ecdysozoa</taxon>
        <taxon>Arthropoda</taxon>
        <taxon>Hexapoda</taxon>
        <taxon>Insecta</taxon>
        <taxon>Pterygota</taxon>
        <taxon>Neoptera</taxon>
        <taxon>Endopterygota</taxon>
        <taxon>Hymenoptera</taxon>
        <taxon>Apocrita</taxon>
        <taxon>Proctotrupomorpha</taxon>
        <taxon>Chalcidoidea</taxon>
        <taxon>Pteromalidae</taxon>
        <taxon>Pteromalinae</taxon>
        <taxon>Trichomalopsis</taxon>
    </lineage>
</organism>
<proteinExistence type="predicted"/>
<sequence length="172" mass="19506">MYQLLIAEVFLLSSKQPEWKNRIFRMQLEEQALSVALSLNTLHGLLPKTTLAEFQELDEKASVSMAKYINCAECYKPAISKVLNFIMAKSVQMEYSSCGRAMEGVKKLNFSATSIFKLMNSKKSKLSTLIVEKFTILEETILSRTSRWLSGATDREGGRTVRMLNSLQNHNV</sequence>
<accession>A0A232EX55</accession>
<evidence type="ECO:0000313" key="2">
    <source>
        <dbReference type="Proteomes" id="UP000215335"/>
    </source>
</evidence>
<name>A0A232EX55_9HYME</name>
<gene>
    <name evidence="1" type="ORF">TSAR_014175</name>
</gene>
<comment type="caution">
    <text evidence="1">The sequence shown here is derived from an EMBL/GenBank/DDBJ whole genome shotgun (WGS) entry which is preliminary data.</text>
</comment>
<evidence type="ECO:0000313" key="1">
    <source>
        <dbReference type="EMBL" id="OXU22897.1"/>
    </source>
</evidence>
<protein>
    <recommendedName>
        <fullName evidence="3">DUF4806 domain-containing protein</fullName>
    </recommendedName>
</protein>
<evidence type="ECO:0008006" key="3">
    <source>
        <dbReference type="Google" id="ProtNLM"/>
    </source>
</evidence>
<keyword evidence="2" id="KW-1185">Reference proteome</keyword>